<reference evidence="1" key="1">
    <citation type="submission" date="2020-03" db="EMBL/GenBank/DDBJ databases">
        <title>The deep terrestrial virosphere.</title>
        <authorList>
            <person name="Holmfeldt K."/>
            <person name="Nilsson E."/>
            <person name="Simone D."/>
            <person name="Lopez-Fernandez M."/>
            <person name="Wu X."/>
            <person name="de Brujin I."/>
            <person name="Lundin D."/>
            <person name="Andersson A."/>
            <person name="Bertilsson S."/>
            <person name="Dopson M."/>
        </authorList>
    </citation>
    <scope>NUCLEOTIDE SEQUENCE</scope>
    <source>
        <strain evidence="2">MM415A03175</strain>
        <strain evidence="1">MM415B01989</strain>
    </source>
</reference>
<protein>
    <submittedName>
        <fullName evidence="1">Uncharacterized protein</fullName>
    </submittedName>
</protein>
<evidence type="ECO:0000313" key="2">
    <source>
        <dbReference type="EMBL" id="QJA71449.1"/>
    </source>
</evidence>
<sequence>MLIDKKGKKLFPVVKSLEEILDALEFVLNPVIPIRTSYGFMRVIDKYSKLLGIERETYEEDSNWETLFPVQIFRVLRNLFIDGKVKTFVDVFIRERDGPLEWIKVKPEELRGERTCMSGRKLYKCKA</sequence>
<dbReference type="EMBL" id="MT141874">
    <property type="protein sequence ID" value="QJA71449.1"/>
    <property type="molecule type" value="Genomic_DNA"/>
</dbReference>
<gene>
    <name evidence="2" type="ORF">MM415A03175_0009</name>
    <name evidence="1" type="ORF">MM415B01989_0019</name>
</gene>
<proteinExistence type="predicted"/>
<name>A0A6H1Z7U5_9ZZZZ</name>
<dbReference type="EMBL" id="MT141181">
    <property type="protein sequence ID" value="QJA43270.1"/>
    <property type="molecule type" value="Genomic_DNA"/>
</dbReference>
<accession>A0A6H1Z7U5</accession>
<evidence type="ECO:0000313" key="1">
    <source>
        <dbReference type="EMBL" id="QJA43270.1"/>
    </source>
</evidence>
<dbReference type="AlphaFoldDB" id="A0A6H1Z7U5"/>
<organism evidence="1">
    <name type="scientific">viral metagenome</name>
    <dbReference type="NCBI Taxonomy" id="1070528"/>
    <lineage>
        <taxon>unclassified sequences</taxon>
        <taxon>metagenomes</taxon>
        <taxon>organismal metagenomes</taxon>
    </lineage>
</organism>